<evidence type="ECO:0000313" key="1">
    <source>
        <dbReference type="EMBL" id="EOB14204.1"/>
    </source>
</evidence>
<accession>R0M888</accession>
<dbReference type="HOGENOM" id="CLU_2671682_0_0_1"/>
<organism evidence="1 2">
    <name type="scientific">Nosema bombycis (strain CQ1 / CVCC 102059)</name>
    <name type="common">Microsporidian parasite</name>
    <name type="synonym">Pebrine of silkworm</name>
    <dbReference type="NCBI Taxonomy" id="578461"/>
    <lineage>
        <taxon>Eukaryota</taxon>
        <taxon>Fungi</taxon>
        <taxon>Fungi incertae sedis</taxon>
        <taxon>Microsporidia</taxon>
        <taxon>Nosematidae</taxon>
        <taxon>Nosema</taxon>
    </lineage>
</organism>
<dbReference type="Proteomes" id="UP000016927">
    <property type="component" value="Unassembled WGS sequence"/>
</dbReference>
<dbReference type="VEuPathDB" id="MicrosporidiaDB:NBO_33g0010"/>
<sequence length="75" mass="9137">MEHGVRSTKLKLIYKKAIQISLNHKNEITKLIQETTPLDSCLHFRYLKINYFKRRLEHYCLPETEFTSKRTQWLI</sequence>
<proteinExistence type="predicted"/>
<evidence type="ECO:0000313" key="2">
    <source>
        <dbReference type="Proteomes" id="UP000016927"/>
    </source>
</evidence>
<dbReference type="AlphaFoldDB" id="R0M888"/>
<reference evidence="1 2" key="1">
    <citation type="journal article" date="2013" name="BMC Genomics">
        <title>Comparative genomics of parasitic silkworm microsporidia reveal an association between genome expansion and host adaptation.</title>
        <authorList>
            <person name="Pan G."/>
            <person name="Xu J."/>
            <person name="Li T."/>
            <person name="Xia Q."/>
            <person name="Liu S.L."/>
            <person name="Zhang G."/>
            <person name="Li S."/>
            <person name="Li C."/>
            <person name="Liu H."/>
            <person name="Yang L."/>
            <person name="Liu T."/>
            <person name="Zhang X."/>
            <person name="Wu Z."/>
            <person name="Fan W."/>
            <person name="Dang X."/>
            <person name="Xiang H."/>
            <person name="Tao M."/>
            <person name="Li Y."/>
            <person name="Hu J."/>
            <person name="Li Z."/>
            <person name="Lin L."/>
            <person name="Luo J."/>
            <person name="Geng L."/>
            <person name="Wang L."/>
            <person name="Long M."/>
            <person name="Wan Y."/>
            <person name="He N."/>
            <person name="Zhang Z."/>
            <person name="Lu C."/>
            <person name="Keeling P.J."/>
            <person name="Wang J."/>
            <person name="Xiang Z."/>
            <person name="Zhou Z."/>
        </authorList>
    </citation>
    <scope>NUCLEOTIDE SEQUENCE [LARGE SCALE GENOMIC DNA]</scope>
    <source>
        <strain evidence="2">CQ1 / CVCC 102059</strain>
    </source>
</reference>
<dbReference type="EMBL" id="KB908941">
    <property type="protein sequence ID" value="EOB14204.1"/>
    <property type="molecule type" value="Genomic_DNA"/>
</dbReference>
<protein>
    <submittedName>
        <fullName evidence="1">Uncharacterized protein</fullName>
    </submittedName>
</protein>
<dbReference type="OrthoDB" id="2194473at2759"/>
<name>R0M888_NOSB1</name>
<keyword evidence="2" id="KW-1185">Reference proteome</keyword>
<gene>
    <name evidence="1" type="ORF">NBO_33g0010</name>
</gene>